<evidence type="ECO:0008006" key="2">
    <source>
        <dbReference type="Google" id="ProtNLM"/>
    </source>
</evidence>
<gene>
    <name evidence="1" type="ORF">KL86DES1_10844</name>
</gene>
<reference evidence="1" key="1">
    <citation type="submission" date="2016-08" db="EMBL/GenBank/DDBJ databases">
        <authorList>
            <person name="Seilhamer J.J."/>
        </authorList>
    </citation>
    <scope>NUCLEOTIDE SEQUENCE</scope>
    <source>
        <strain evidence="1">86-1</strain>
    </source>
</reference>
<evidence type="ECO:0000313" key="1">
    <source>
        <dbReference type="EMBL" id="SCM71068.1"/>
    </source>
</evidence>
<name>A0A212L0L6_9BACT</name>
<proteinExistence type="predicted"/>
<organism evidence="1">
    <name type="scientific">uncultured Desulfovibrio sp</name>
    <dbReference type="NCBI Taxonomy" id="167968"/>
    <lineage>
        <taxon>Bacteria</taxon>
        <taxon>Pseudomonadati</taxon>
        <taxon>Thermodesulfobacteriota</taxon>
        <taxon>Desulfovibrionia</taxon>
        <taxon>Desulfovibrionales</taxon>
        <taxon>Desulfovibrionaceae</taxon>
        <taxon>Desulfovibrio</taxon>
        <taxon>environmental samples</taxon>
    </lineage>
</organism>
<accession>A0A212L0L6</accession>
<protein>
    <recommendedName>
        <fullName evidence="2">Pancreas/duodenum homeobox protein 1</fullName>
    </recommendedName>
</protein>
<dbReference type="RefSeq" id="WP_179979621.1">
    <property type="nucleotide sequence ID" value="NZ_LT608333.1"/>
</dbReference>
<dbReference type="EMBL" id="FMJC01000001">
    <property type="protein sequence ID" value="SCM71068.1"/>
    <property type="molecule type" value="Genomic_DNA"/>
</dbReference>
<dbReference type="AlphaFoldDB" id="A0A212L0L6"/>
<sequence>MTSQNLNQIFLDEIFPASRADDFFEALFGGAEEGAYDIGLVCREVSPQKAHLAFELRQRPGKCLVCNLTYGLPQVFQRHPILNVAGVASAVAQELGWPSDRVNWKLGHTEEVSRELHAIPLILERA</sequence>